<evidence type="ECO:0000256" key="6">
    <source>
        <dbReference type="ARBA" id="ARBA00023034"/>
    </source>
</evidence>
<keyword evidence="6" id="KW-0333">Golgi apparatus</keyword>
<feature type="transmembrane region" description="Helical" evidence="9">
    <location>
        <begin position="523"/>
        <end position="544"/>
    </location>
</feature>
<evidence type="ECO:0000256" key="9">
    <source>
        <dbReference type="SAM" id="Phobius"/>
    </source>
</evidence>
<accession>A0A7W7ZN36</accession>
<comment type="subcellular location">
    <subcellularLocation>
        <location evidence="1">Golgi apparatus membrane</location>
        <topology evidence="1">Multi-pass membrane protein</topology>
    </subcellularLocation>
</comment>
<dbReference type="SUPFAM" id="SSF53448">
    <property type="entry name" value="Nucleotide-diphospho-sugar transferases"/>
    <property type="match status" value="1"/>
</dbReference>
<proteinExistence type="predicted"/>
<comment type="caution">
    <text evidence="10">The sequence shown here is derived from an EMBL/GenBank/DDBJ whole genome shotgun (WGS) entry which is preliminary data.</text>
</comment>
<sequence>MPCLASVPRSARSSFLISHLKAFAFFLASPHGLGYYWRSHYTSQIYNFHGEYRWNVFDVALLIPYFIVMIILAFYGLHRYQLVWLYYRNLRNASHSTEPVARFEESELPFVTIQLPIYNEQFVIDRLIDACCRLDYPRDRFEIQLLDDSTDETTGVARGIVARYAAGTEGLEPQPVHYLHRTNRYGYKAGALEEGLKVAKGELIAIFDADFVPPPQWLMQVIHHFAEPGIGMVQTRWTHLNRNYSFLTQVEAILLDGHFVLEHGGRSRAGVFFNFNGTAGMWRRGAIEEAGGWQHDTLTEDTDLSYRAQLKGWKFKYLQDVECPAELPIEMTAFKTQQARWAKGLIQTSKKILPTIFRSEAPFHTKLEAFYHLTANISYPLMIVLSTLLMPAMIIRSWQGPLQMILIDLPLFMASTMSVSSFYLVSQKELFPRTWYKTFLYLPFLMSLGVGLTITNTKAVLEALFGIKSAFARTPKYRVEKKGEKSQARKYRKRLGIIPWIELAIGCYFAGTVWYAFSTENYFTVPFLLLFVLGYWYTGLLSLFQGLFERRGTQGSEIHEKPYPVGI</sequence>
<evidence type="ECO:0000313" key="11">
    <source>
        <dbReference type="Proteomes" id="UP000584867"/>
    </source>
</evidence>
<gene>
    <name evidence="10" type="ORF">HDF15_001270</name>
</gene>
<dbReference type="EMBL" id="JACHIO010000004">
    <property type="protein sequence ID" value="MBB5062933.1"/>
    <property type="molecule type" value="Genomic_DNA"/>
</dbReference>
<evidence type="ECO:0000256" key="1">
    <source>
        <dbReference type="ARBA" id="ARBA00004653"/>
    </source>
</evidence>
<organism evidence="10 11">
    <name type="scientific">Granulicella mallensis</name>
    <dbReference type="NCBI Taxonomy" id="940614"/>
    <lineage>
        <taxon>Bacteria</taxon>
        <taxon>Pseudomonadati</taxon>
        <taxon>Acidobacteriota</taxon>
        <taxon>Terriglobia</taxon>
        <taxon>Terriglobales</taxon>
        <taxon>Acidobacteriaceae</taxon>
        <taxon>Granulicella</taxon>
    </lineage>
</organism>
<evidence type="ECO:0000256" key="4">
    <source>
        <dbReference type="ARBA" id="ARBA00022692"/>
    </source>
</evidence>
<name>A0A7W7ZN36_9BACT</name>
<feature type="transmembrane region" description="Helical" evidence="9">
    <location>
        <begin position="57"/>
        <end position="77"/>
    </location>
</feature>
<feature type="transmembrane region" description="Helical" evidence="9">
    <location>
        <begin position="404"/>
        <end position="425"/>
    </location>
</feature>
<evidence type="ECO:0000313" key="10">
    <source>
        <dbReference type="EMBL" id="MBB5062933.1"/>
    </source>
</evidence>
<dbReference type="PANTHER" id="PTHR32044:SF80">
    <property type="entry name" value="XYLOGLUCAN GLYCOSYLTRANSFERASE 2-RELATED"/>
    <property type="match status" value="1"/>
</dbReference>
<evidence type="ECO:0000256" key="5">
    <source>
        <dbReference type="ARBA" id="ARBA00022989"/>
    </source>
</evidence>
<protein>
    <submittedName>
        <fullName evidence="10">Cellulose synthase/poly-beta-1,6-N-acetylglucosamine synthase-like glycosyltransferase</fullName>
    </submittedName>
</protein>
<evidence type="ECO:0000256" key="3">
    <source>
        <dbReference type="ARBA" id="ARBA00022679"/>
    </source>
</evidence>
<keyword evidence="4 9" id="KW-0812">Transmembrane</keyword>
<evidence type="ECO:0000256" key="2">
    <source>
        <dbReference type="ARBA" id="ARBA00022676"/>
    </source>
</evidence>
<dbReference type="Proteomes" id="UP000584867">
    <property type="component" value="Unassembled WGS sequence"/>
</dbReference>
<dbReference type="AlphaFoldDB" id="A0A7W7ZN36"/>
<feature type="transmembrane region" description="Helical" evidence="9">
    <location>
        <begin position="495"/>
        <end position="517"/>
    </location>
</feature>
<reference evidence="10 11" key="1">
    <citation type="submission" date="2020-08" db="EMBL/GenBank/DDBJ databases">
        <title>Genomic Encyclopedia of Type Strains, Phase IV (KMG-V): Genome sequencing to study the core and pangenomes of soil and plant-associated prokaryotes.</title>
        <authorList>
            <person name="Whitman W."/>
        </authorList>
    </citation>
    <scope>NUCLEOTIDE SEQUENCE [LARGE SCALE GENOMIC DNA]</scope>
    <source>
        <strain evidence="10 11">X5P3</strain>
    </source>
</reference>
<keyword evidence="5 9" id="KW-1133">Transmembrane helix</keyword>
<dbReference type="Gene3D" id="3.90.550.10">
    <property type="entry name" value="Spore Coat Polysaccharide Biosynthesis Protein SpsA, Chain A"/>
    <property type="match status" value="1"/>
</dbReference>
<keyword evidence="8" id="KW-0961">Cell wall biogenesis/degradation</keyword>
<dbReference type="InterPro" id="IPR029044">
    <property type="entry name" value="Nucleotide-diphossugar_trans"/>
</dbReference>
<evidence type="ECO:0000256" key="8">
    <source>
        <dbReference type="ARBA" id="ARBA00023316"/>
    </source>
</evidence>
<dbReference type="GO" id="GO:0071555">
    <property type="term" value="P:cell wall organization"/>
    <property type="evidence" value="ECO:0007669"/>
    <property type="project" value="UniProtKB-KW"/>
</dbReference>
<feature type="transmembrane region" description="Helical" evidence="9">
    <location>
        <begin position="377"/>
        <end position="398"/>
    </location>
</feature>
<evidence type="ECO:0000256" key="7">
    <source>
        <dbReference type="ARBA" id="ARBA00023136"/>
    </source>
</evidence>
<dbReference type="GO" id="GO:0016757">
    <property type="term" value="F:glycosyltransferase activity"/>
    <property type="evidence" value="ECO:0007669"/>
    <property type="project" value="UniProtKB-KW"/>
</dbReference>
<feature type="transmembrane region" description="Helical" evidence="9">
    <location>
        <begin position="20"/>
        <end position="37"/>
    </location>
</feature>
<keyword evidence="3 10" id="KW-0808">Transferase</keyword>
<dbReference type="Pfam" id="PF13641">
    <property type="entry name" value="Glyco_tranf_2_3"/>
    <property type="match status" value="1"/>
</dbReference>
<dbReference type="PANTHER" id="PTHR32044">
    <property type="entry name" value="GLUCOMANNAN 4-BETA-MANNOSYLTRANSFERASE 9"/>
    <property type="match status" value="1"/>
</dbReference>
<dbReference type="FunFam" id="3.90.550.10:FF:000057">
    <property type="entry name" value="Glycosyltransferase-like protein, family 2"/>
    <property type="match status" value="1"/>
</dbReference>
<dbReference type="RefSeq" id="WP_184253727.1">
    <property type="nucleotide sequence ID" value="NZ_JACHIO010000004.1"/>
</dbReference>
<keyword evidence="7 9" id="KW-0472">Membrane</keyword>
<keyword evidence="2" id="KW-0328">Glycosyltransferase</keyword>
<dbReference type="CDD" id="cd06437">
    <property type="entry name" value="CESA_CaSu_A2"/>
    <property type="match status" value="1"/>
</dbReference>